<dbReference type="EMBL" id="JBHTGL010000008">
    <property type="protein sequence ID" value="MFD0626568.1"/>
    <property type="molecule type" value="Genomic_DNA"/>
</dbReference>
<evidence type="ECO:0000313" key="2">
    <source>
        <dbReference type="EMBL" id="MFD0626568.1"/>
    </source>
</evidence>
<sequence>MSTAPPAAPAARTVVVLGAGTVQGSGTLLTDRLVLTCAHVVKGGGRATVAHPRLPDHRAATVAWIDHDLDAALLLTADPVLPYTPVRLGVLHDEQALVGCEITGFPDIQRYGPDGRLEADQYTATALPMAGHLRGLLVCELDGPPPPGSGLEPRRCAACPAARSSPETSSSVSPGRSPGSAAAGAWSAYRSPRSSPRSRSSWSTGRPARRCATSGCTAASPGTRGTRRSTRRRSGPRTAVRRSSVSTSWAGATPNGTWTPRT</sequence>
<keyword evidence="2" id="KW-0645">Protease</keyword>
<dbReference type="GO" id="GO:0006508">
    <property type="term" value="P:proteolysis"/>
    <property type="evidence" value="ECO:0007669"/>
    <property type="project" value="UniProtKB-KW"/>
</dbReference>
<evidence type="ECO:0000313" key="3">
    <source>
        <dbReference type="Proteomes" id="UP001596915"/>
    </source>
</evidence>
<evidence type="ECO:0000256" key="1">
    <source>
        <dbReference type="SAM" id="MobiDB-lite"/>
    </source>
</evidence>
<dbReference type="InterPro" id="IPR043504">
    <property type="entry name" value="Peptidase_S1_PA_chymotrypsin"/>
</dbReference>
<protein>
    <submittedName>
        <fullName evidence="2">Serine protease</fullName>
    </submittedName>
</protein>
<keyword evidence="2" id="KW-0378">Hydrolase</keyword>
<feature type="compositionally biased region" description="Basic residues" evidence="1">
    <location>
        <begin position="225"/>
        <end position="235"/>
    </location>
</feature>
<feature type="compositionally biased region" description="Low complexity" evidence="1">
    <location>
        <begin position="161"/>
        <end position="203"/>
    </location>
</feature>
<feature type="region of interest" description="Disordered" evidence="1">
    <location>
        <begin position="161"/>
        <end position="262"/>
    </location>
</feature>
<dbReference type="Gene3D" id="2.40.10.10">
    <property type="entry name" value="Trypsin-like serine proteases"/>
    <property type="match status" value="1"/>
</dbReference>
<dbReference type="GO" id="GO:0008233">
    <property type="term" value="F:peptidase activity"/>
    <property type="evidence" value="ECO:0007669"/>
    <property type="project" value="UniProtKB-KW"/>
</dbReference>
<name>A0ABW2WZ42_9ACTN</name>
<dbReference type="Pfam" id="PF13365">
    <property type="entry name" value="Trypsin_2"/>
    <property type="match status" value="1"/>
</dbReference>
<gene>
    <name evidence="2" type="ORF">ACFQ2K_31575</name>
</gene>
<comment type="caution">
    <text evidence="2">The sequence shown here is derived from an EMBL/GenBank/DDBJ whole genome shotgun (WGS) entry which is preliminary data.</text>
</comment>
<accession>A0ABW2WZ42</accession>
<feature type="compositionally biased region" description="Low complexity" evidence="1">
    <location>
        <begin position="236"/>
        <end position="248"/>
    </location>
</feature>
<keyword evidence="3" id="KW-1185">Reference proteome</keyword>
<dbReference type="SUPFAM" id="SSF50494">
    <property type="entry name" value="Trypsin-like serine proteases"/>
    <property type="match status" value="1"/>
</dbReference>
<dbReference type="InterPro" id="IPR009003">
    <property type="entry name" value="Peptidase_S1_PA"/>
</dbReference>
<dbReference type="Proteomes" id="UP001596915">
    <property type="component" value="Unassembled WGS sequence"/>
</dbReference>
<proteinExistence type="predicted"/>
<reference evidence="3" key="1">
    <citation type="journal article" date="2019" name="Int. J. Syst. Evol. Microbiol.">
        <title>The Global Catalogue of Microorganisms (GCM) 10K type strain sequencing project: providing services to taxonomists for standard genome sequencing and annotation.</title>
        <authorList>
            <consortium name="The Broad Institute Genomics Platform"/>
            <consortium name="The Broad Institute Genome Sequencing Center for Infectious Disease"/>
            <person name="Wu L."/>
            <person name="Ma J."/>
        </authorList>
    </citation>
    <scope>NUCLEOTIDE SEQUENCE [LARGE SCALE GENOMIC DNA]</scope>
    <source>
        <strain evidence="3">JCM 12607</strain>
    </source>
</reference>
<organism evidence="2 3">
    <name type="scientific">Streptomyces sanglieri</name>
    <dbReference type="NCBI Taxonomy" id="193460"/>
    <lineage>
        <taxon>Bacteria</taxon>
        <taxon>Bacillati</taxon>
        <taxon>Actinomycetota</taxon>
        <taxon>Actinomycetes</taxon>
        <taxon>Kitasatosporales</taxon>
        <taxon>Streptomycetaceae</taxon>
        <taxon>Streptomyces</taxon>
    </lineage>
</organism>